<protein>
    <submittedName>
        <fullName evidence="5">TetR family transcriptional regulator</fullName>
    </submittedName>
</protein>
<sequence>MSNTTNRPIPKRAAPRTPAVAAEAADAREPRGARRKRETRARLLEAALKLMAVKGMEGVAINEITEAADVGFGSFYNHFESKEAIYATLVESVFDEFADWLDRLTTGLSDPAEVIAVSVRYTLLRAHREPLWGQFLVREGFSPRMLTRGLGQRLLRDVQRGIDAKRFAVADPFVAFLSVGGTVLAAVTAELGVAAPEAPNADALNAFNLTSEHLAERVAAALLQSLGLKRAEAEKVATRPLPIVEPAVEAD</sequence>
<evidence type="ECO:0000256" key="2">
    <source>
        <dbReference type="PROSITE-ProRule" id="PRU00335"/>
    </source>
</evidence>
<evidence type="ECO:0000256" key="3">
    <source>
        <dbReference type="SAM" id="MobiDB-lite"/>
    </source>
</evidence>
<name>A0A6J5JW75_9BURK</name>
<dbReference type="Pfam" id="PF21306">
    <property type="entry name" value="TetR_C_40"/>
    <property type="match status" value="1"/>
</dbReference>
<dbReference type="AlphaFoldDB" id="A0A6J5JW75"/>
<dbReference type="Proteomes" id="UP000494322">
    <property type="component" value="Unassembled WGS sequence"/>
</dbReference>
<dbReference type="SUPFAM" id="SSF46689">
    <property type="entry name" value="Homeodomain-like"/>
    <property type="match status" value="1"/>
</dbReference>
<dbReference type="PANTHER" id="PTHR43479:SF11">
    <property type="entry name" value="ACREF_ENVCD OPERON REPRESSOR-RELATED"/>
    <property type="match status" value="1"/>
</dbReference>
<dbReference type="PANTHER" id="PTHR43479">
    <property type="entry name" value="ACREF/ENVCD OPERON REPRESSOR-RELATED"/>
    <property type="match status" value="1"/>
</dbReference>
<proteinExistence type="predicted"/>
<dbReference type="InterPro" id="IPR001647">
    <property type="entry name" value="HTH_TetR"/>
</dbReference>
<feature type="DNA-binding region" description="H-T-H motif" evidence="2">
    <location>
        <begin position="60"/>
        <end position="79"/>
    </location>
</feature>
<dbReference type="InterPro" id="IPR009057">
    <property type="entry name" value="Homeodomain-like_sf"/>
</dbReference>
<dbReference type="PRINTS" id="PR00455">
    <property type="entry name" value="HTHTETR"/>
</dbReference>
<feature type="region of interest" description="Disordered" evidence="3">
    <location>
        <begin position="1"/>
        <end position="36"/>
    </location>
</feature>
<dbReference type="PROSITE" id="PS50977">
    <property type="entry name" value="HTH_TETR_2"/>
    <property type="match status" value="1"/>
</dbReference>
<evidence type="ECO:0000313" key="5">
    <source>
        <dbReference type="EMBL" id="CAB3975407.1"/>
    </source>
</evidence>
<feature type="domain" description="HTH tetR-type" evidence="4">
    <location>
        <begin position="37"/>
        <end position="97"/>
    </location>
</feature>
<keyword evidence="1 2" id="KW-0238">DNA-binding</keyword>
<dbReference type="GO" id="GO:0003677">
    <property type="term" value="F:DNA binding"/>
    <property type="evidence" value="ECO:0007669"/>
    <property type="project" value="UniProtKB-UniRule"/>
</dbReference>
<gene>
    <name evidence="5" type="ORF">BCO9919_06783</name>
</gene>
<dbReference type="Pfam" id="PF00440">
    <property type="entry name" value="TetR_N"/>
    <property type="match status" value="1"/>
</dbReference>
<dbReference type="RefSeq" id="WP_175240811.1">
    <property type="nucleotide sequence ID" value="NZ_CABWIK020000072.1"/>
</dbReference>
<evidence type="ECO:0000256" key="1">
    <source>
        <dbReference type="ARBA" id="ARBA00023125"/>
    </source>
</evidence>
<reference evidence="5 6" key="1">
    <citation type="submission" date="2020-04" db="EMBL/GenBank/DDBJ databases">
        <authorList>
            <person name="Depoorter E."/>
        </authorList>
    </citation>
    <scope>NUCLEOTIDE SEQUENCE [LARGE SCALE GENOMIC DNA]</scope>
    <source>
        <strain evidence="5 6">BCC0132</strain>
    </source>
</reference>
<dbReference type="InterPro" id="IPR050624">
    <property type="entry name" value="HTH-type_Tx_Regulator"/>
</dbReference>
<dbReference type="EMBL" id="CABWIK020000072">
    <property type="protein sequence ID" value="CAB3975407.1"/>
    <property type="molecule type" value="Genomic_DNA"/>
</dbReference>
<feature type="compositionally biased region" description="Low complexity" evidence="3">
    <location>
        <begin position="15"/>
        <end position="24"/>
    </location>
</feature>
<evidence type="ECO:0000313" key="6">
    <source>
        <dbReference type="Proteomes" id="UP000494322"/>
    </source>
</evidence>
<dbReference type="InterPro" id="IPR049513">
    <property type="entry name" value="TetR_C_40"/>
</dbReference>
<evidence type="ECO:0000259" key="4">
    <source>
        <dbReference type="PROSITE" id="PS50977"/>
    </source>
</evidence>
<dbReference type="Gene3D" id="1.10.357.10">
    <property type="entry name" value="Tetracycline Repressor, domain 2"/>
    <property type="match status" value="1"/>
</dbReference>
<organism evidence="5 6">
    <name type="scientific">Burkholderia cenocepacia</name>
    <dbReference type="NCBI Taxonomy" id="95486"/>
    <lineage>
        <taxon>Bacteria</taxon>
        <taxon>Pseudomonadati</taxon>
        <taxon>Pseudomonadota</taxon>
        <taxon>Betaproteobacteria</taxon>
        <taxon>Burkholderiales</taxon>
        <taxon>Burkholderiaceae</taxon>
        <taxon>Burkholderia</taxon>
        <taxon>Burkholderia cepacia complex</taxon>
    </lineage>
</organism>
<accession>A0A6J5JW75</accession>